<proteinExistence type="inferred from homology"/>
<dbReference type="SUPFAM" id="SSF51735">
    <property type="entry name" value="NAD(P)-binding Rossmann-fold domains"/>
    <property type="match status" value="1"/>
</dbReference>
<organism evidence="3 4">
    <name type="scientific">Sphingobium wenxiniae (strain DSM 21828 / CGMCC 1.7748 / JZ-1)</name>
    <dbReference type="NCBI Taxonomy" id="595605"/>
    <lineage>
        <taxon>Bacteria</taxon>
        <taxon>Pseudomonadati</taxon>
        <taxon>Pseudomonadota</taxon>
        <taxon>Alphaproteobacteria</taxon>
        <taxon>Sphingomonadales</taxon>
        <taxon>Sphingomonadaceae</taxon>
        <taxon>Sphingobium</taxon>
    </lineage>
</organism>
<dbReference type="RefSeq" id="WP_145073036.1">
    <property type="nucleotide sequence ID" value="NZ_JACIIY010000004.1"/>
</dbReference>
<dbReference type="Pfam" id="PF13561">
    <property type="entry name" value="adh_short_C2"/>
    <property type="match status" value="1"/>
</dbReference>
<comment type="caution">
    <text evidence="3">The sequence shown here is derived from an EMBL/GenBank/DDBJ whole genome shotgun (WGS) entry which is preliminary data.</text>
</comment>
<evidence type="ECO:0000313" key="3">
    <source>
        <dbReference type="EMBL" id="TWH93760.1"/>
    </source>
</evidence>
<dbReference type="InterPro" id="IPR036291">
    <property type="entry name" value="NAD(P)-bd_dom_sf"/>
</dbReference>
<protein>
    <submittedName>
        <fullName evidence="3">NAD(P)-dependent dehydrogenase (Short-subunit alcohol dehydrogenase family)</fullName>
    </submittedName>
</protein>
<dbReference type="GO" id="GO:0016491">
    <property type="term" value="F:oxidoreductase activity"/>
    <property type="evidence" value="ECO:0007669"/>
    <property type="project" value="UniProtKB-KW"/>
</dbReference>
<dbReference type="AlphaFoldDB" id="A0A562KEC1"/>
<dbReference type="InterPro" id="IPR002347">
    <property type="entry name" value="SDR_fam"/>
</dbReference>
<reference evidence="3 4" key="1">
    <citation type="journal article" date="2015" name="Stand. Genomic Sci.">
        <title>Genomic Encyclopedia of Bacterial and Archaeal Type Strains, Phase III: the genomes of soil and plant-associated and newly described type strains.</title>
        <authorList>
            <person name="Whitman W.B."/>
            <person name="Woyke T."/>
            <person name="Klenk H.P."/>
            <person name="Zhou Y."/>
            <person name="Lilburn T.G."/>
            <person name="Beck B.J."/>
            <person name="De Vos P."/>
            <person name="Vandamme P."/>
            <person name="Eisen J.A."/>
            <person name="Garrity G."/>
            <person name="Hugenholtz P."/>
            <person name="Kyrpides N.C."/>
        </authorList>
    </citation>
    <scope>NUCLEOTIDE SEQUENCE [LARGE SCALE GENOMIC DNA]</scope>
    <source>
        <strain evidence="3 4">CGMCC 1.7748</strain>
    </source>
</reference>
<name>A0A562KEC1_SPHWJ</name>
<dbReference type="InterPro" id="IPR051122">
    <property type="entry name" value="SDR_DHRS6-like"/>
</dbReference>
<evidence type="ECO:0000256" key="1">
    <source>
        <dbReference type="ARBA" id="ARBA00006484"/>
    </source>
</evidence>
<comment type="similarity">
    <text evidence="1">Belongs to the short-chain dehydrogenases/reductases (SDR) family.</text>
</comment>
<evidence type="ECO:0000313" key="4">
    <source>
        <dbReference type="Proteomes" id="UP000316624"/>
    </source>
</evidence>
<dbReference type="PRINTS" id="PR00081">
    <property type="entry name" value="GDHRDH"/>
</dbReference>
<sequence>MSVWSYKGKRVVVAGCFSGMGEATARELVALGAEVHGVDIKESPVPLASFTKIDLRDPASIDAAVEAIGGEIDALFNCAGLPQTFPAIEVMKVNYIGMRYWTEKWLPRIRKGGAIGIITSTAGMGHMLHAREIGELIAIPDFAGAVAWAEAHPDLVGDGYAFSKEVSSFWTMLMGTITIKQGVRINCVAPGPTETPMMPDFESVASAKMIDVFIQPINRRSKAVEQAYPLIFLNSDAASFINGHILNVDGGFVGGVMTGQIDIQGSIEKAMASI</sequence>
<dbReference type="PANTHER" id="PTHR43477">
    <property type="entry name" value="DIHYDROANTICAPSIN 7-DEHYDROGENASE"/>
    <property type="match status" value="1"/>
</dbReference>
<gene>
    <name evidence="3" type="ORF">IQ35_01969</name>
</gene>
<accession>A0A562KEC1</accession>
<evidence type="ECO:0000256" key="2">
    <source>
        <dbReference type="ARBA" id="ARBA00023002"/>
    </source>
</evidence>
<keyword evidence="2" id="KW-0560">Oxidoreductase</keyword>
<keyword evidence="4" id="KW-1185">Reference proteome</keyword>
<dbReference type="NCBIfam" id="NF009092">
    <property type="entry name" value="PRK12428.1"/>
    <property type="match status" value="1"/>
</dbReference>
<dbReference type="Gene3D" id="3.40.50.720">
    <property type="entry name" value="NAD(P)-binding Rossmann-like Domain"/>
    <property type="match status" value="1"/>
</dbReference>
<dbReference type="PANTHER" id="PTHR43477:SF1">
    <property type="entry name" value="DIHYDROANTICAPSIN 7-DEHYDROGENASE"/>
    <property type="match status" value="1"/>
</dbReference>
<dbReference type="Proteomes" id="UP000316624">
    <property type="component" value="Unassembled WGS sequence"/>
</dbReference>
<dbReference type="EMBL" id="VLKK01000006">
    <property type="protein sequence ID" value="TWH93760.1"/>
    <property type="molecule type" value="Genomic_DNA"/>
</dbReference>